<feature type="region of interest" description="Disordered" evidence="1">
    <location>
        <begin position="1"/>
        <end position="22"/>
    </location>
</feature>
<keyword evidence="3" id="KW-1185">Reference proteome</keyword>
<evidence type="ECO:0000313" key="3">
    <source>
        <dbReference type="Proteomes" id="UP001189429"/>
    </source>
</evidence>
<organism evidence="2 3">
    <name type="scientific">Prorocentrum cordatum</name>
    <dbReference type="NCBI Taxonomy" id="2364126"/>
    <lineage>
        <taxon>Eukaryota</taxon>
        <taxon>Sar</taxon>
        <taxon>Alveolata</taxon>
        <taxon>Dinophyceae</taxon>
        <taxon>Prorocentrales</taxon>
        <taxon>Prorocentraceae</taxon>
        <taxon>Prorocentrum</taxon>
    </lineage>
</organism>
<evidence type="ECO:0000313" key="2">
    <source>
        <dbReference type="EMBL" id="CAK0812380.1"/>
    </source>
</evidence>
<comment type="caution">
    <text evidence="2">The sequence shown here is derived from an EMBL/GenBank/DDBJ whole genome shotgun (WGS) entry which is preliminary data.</text>
</comment>
<feature type="non-terminal residue" evidence="2">
    <location>
        <position position="1"/>
    </location>
</feature>
<gene>
    <name evidence="2" type="ORF">PCOR1329_LOCUS16681</name>
</gene>
<evidence type="ECO:0000256" key="1">
    <source>
        <dbReference type="SAM" id="MobiDB-lite"/>
    </source>
</evidence>
<feature type="non-terminal residue" evidence="2">
    <location>
        <position position="106"/>
    </location>
</feature>
<reference evidence="2" key="1">
    <citation type="submission" date="2023-10" db="EMBL/GenBank/DDBJ databases">
        <authorList>
            <person name="Chen Y."/>
            <person name="Shah S."/>
            <person name="Dougan E. K."/>
            <person name="Thang M."/>
            <person name="Chan C."/>
        </authorList>
    </citation>
    <scope>NUCLEOTIDE SEQUENCE [LARGE SCALE GENOMIC DNA]</scope>
</reference>
<proteinExistence type="predicted"/>
<accession>A0ABN9R2E2</accession>
<dbReference type="Proteomes" id="UP001189429">
    <property type="component" value="Unassembled WGS sequence"/>
</dbReference>
<dbReference type="EMBL" id="CAUYUJ010005123">
    <property type="protein sequence ID" value="CAK0812380.1"/>
    <property type="molecule type" value="Genomic_DNA"/>
</dbReference>
<name>A0ABN9R2E2_9DINO</name>
<protein>
    <submittedName>
        <fullName evidence="2">Uncharacterized protein</fullName>
    </submittedName>
</protein>
<sequence>ADPPALPGAGAGRRGSGRHRAGRALPLQAARAELGAILETEVLPATARARLQAVDRRLRDAEAEAHEAEEHRGRWLTQQWRQLLTRAGGDEGSDAKQANMEELASG</sequence>